<dbReference type="Proteomes" id="UP000807504">
    <property type="component" value="Unassembled WGS sequence"/>
</dbReference>
<accession>A0A8T0EJ86</accession>
<feature type="compositionally biased region" description="Basic and acidic residues" evidence="1">
    <location>
        <begin position="7"/>
        <end position="17"/>
    </location>
</feature>
<comment type="caution">
    <text evidence="2">The sequence shown here is derived from an EMBL/GenBank/DDBJ whole genome shotgun (WGS) entry which is preliminary data.</text>
</comment>
<name>A0A8T0EJ86_ARGBR</name>
<evidence type="ECO:0000313" key="2">
    <source>
        <dbReference type="EMBL" id="KAF8771408.1"/>
    </source>
</evidence>
<reference evidence="2" key="1">
    <citation type="journal article" date="2020" name="bioRxiv">
        <title>Chromosome-level reference genome of the European wasp spider Argiope bruennichi: a resource for studies on range expansion and evolutionary adaptation.</title>
        <authorList>
            <person name="Sheffer M.M."/>
            <person name="Hoppe A."/>
            <person name="Krehenwinkel H."/>
            <person name="Uhl G."/>
            <person name="Kuss A.W."/>
            <person name="Jensen L."/>
            <person name="Jensen C."/>
            <person name="Gillespie R.G."/>
            <person name="Hoff K.J."/>
            <person name="Prost S."/>
        </authorList>
    </citation>
    <scope>NUCLEOTIDE SEQUENCE</scope>
</reference>
<dbReference type="AlphaFoldDB" id="A0A8T0EJ86"/>
<keyword evidence="3" id="KW-1185">Reference proteome</keyword>
<feature type="region of interest" description="Disordered" evidence="1">
    <location>
        <begin position="1"/>
        <end position="50"/>
    </location>
</feature>
<protein>
    <submittedName>
        <fullName evidence="2">Uncharacterized protein</fullName>
    </submittedName>
</protein>
<dbReference type="EMBL" id="JABXBU010002228">
    <property type="protein sequence ID" value="KAF8771408.1"/>
    <property type="molecule type" value="Genomic_DNA"/>
</dbReference>
<reference evidence="2" key="2">
    <citation type="submission" date="2020-06" db="EMBL/GenBank/DDBJ databases">
        <authorList>
            <person name="Sheffer M."/>
        </authorList>
    </citation>
    <scope>NUCLEOTIDE SEQUENCE</scope>
</reference>
<proteinExistence type="predicted"/>
<gene>
    <name evidence="2" type="ORF">HNY73_018833</name>
</gene>
<evidence type="ECO:0000313" key="3">
    <source>
        <dbReference type="Proteomes" id="UP000807504"/>
    </source>
</evidence>
<feature type="region of interest" description="Disordered" evidence="1">
    <location>
        <begin position="67"/>
        <end position="123"/>
    </location>
</feature>
<evidence type="ECO:0000256" key="1">
    <source>
        <dbReference type="SAM" id="MobiDB-lite"/>
    </source>
</evidence>
<feature type="compositionally biased region" description="Basic and acidic residues" evidence="1">
    <location>
        <begin position="76"/>
        <end position="95"/>
    </location>
</feature>
<organism evidence="2 3">
    <name type="scientific">Argiope bruennichi</name>
    <name type="common">Wasp spider</name>
    <name type="synonym">Aranea bruennichi</name>
    <dbReference type="NCBI Taxonomy" id="94029"/>
    <lineage>
        <taxon>Eukaryota</taxon>
        <taxon>Metazoa</taxon>
        <taxon>Ecdysozoa</taxon>
        <taxon>Arthropoda</taxon>
        <taxon>Chelicerata</taxon>
        <taxon>Arachnida</taxon>
        <taxon>Araneae</taxon>
        <taxon>Araneomorphae</taxon>
        <taxon>Entelegynae</taxon>
        <taxon>Araneoidea</taxon>
        <taxon>Araneidae</taxon>
        <taxon>Argiope</taxon>
    </lineage>
</organism>
<sequence>MVFRKTTTGERANREKGNGGARGRKRVFNEGKGRGSRRCGAGEEEGAHRGSRLCAEGQLLKACEIGGSGKPWTATVRRDAGRRQRKEAKGGEKEGGTASSRNGQDHEVVFASTDIQYKMKPED</sequence>